<proteinExistence type="predicted"/>
<reference evidence="2" key="1">
    <citation type="submission" date="2022-01" db="EMBL/GenBank/DDBJ databases">
        <title>Microbacterium eymi and Microbacterium rhizovicinus sp. nov., isolated from the rhizospheric soil of Elymus tsukushiensis, a plant native to the Dokdo Islands, Republic of Korea.</title>
        <authorList>
            <person name="Hwang Y.J."/>
        </authorList>
    </citation>
    <scope>NUCLEOTIDE SEQUENCE</scope>
    <source>
        <strain evidence="2">KUDC0405</strain>
    </source>
</reference>
<dbReference type="SMART" id="SM00901">
    <property type="entry name" value="FRG"/>
    <property type="match status" value="1"/>
</dbReference>
<gene>
    <name evidence="2" type="ORF">L2X98_26100</name>
</gene>
<dbReference type="Proteomes" id="UP001054811">
    <property type="component" value="Chromosome"/>
</dbReference>
<keyword evidence="3" id="KW-1185">Reference proteome</keyword>
<dbReference type="EMBL" id="CP091139">
    <property type="protein sequence ID" value="UUT36400.1"/>
    <property type="molecule type" value="Genomic_DNA"/>
</dbReference>
<protein>
    <submittedName>
        <fullName evidence="2">FRG domain-containing protein</fullName>
    </submittedName>
</protein>
<evidence type="ECO:0000313" key="3">
    <source>
        <dbReference type="Proteomes" id="UP001054811"/>
    </source>
</evidence>
<dbReference type="RefSeq" id="WP_259613058.1">
    <property type="nucleotide sequence ID" value="NZ_CP091139.2"/>
</dbReference>
<name>A0ABY5NMM8_9MICO</name>
<dbReference type="Pfam" id="PF08867">
    <property type="entry name" value="FRG"/>
    <property type="match status" value="1"/>
</dbReference>
<feature type="domain" description="FRG" evidence="1">
    <location>
        <begin position="9"/>
        <end position="113"/>
    </location>
</feature>
<dbReference type="InterPro" id="IPR014966">
    <property type="entry name" value="FRG-dom"/>
</dbReference>
<evidence type="ECO:0000259" key="1">
    <source>
        <dbReference type="SMART" id="SM00901"/>
    </source>
</evidence>
<accession>A0ABY5NMM8</accession>
<evidence type="ECO:0000313" key="2">
    <source>
        <dbReference type="EMBL" id="UUT36400.1"/>
    </source>
</evidence>
<sequence length="272" mass="30617">MNHITSIHPDQGFVWRGQTDARWGLHSSLYRLLMDTTGSPPSESELNTAEARLLRMARTEWRLDGIPALQLFAQMQHVGAPTRLLDVTYNPLIAAWFAVARDTSADDLPARLLAFTAGEPLQLNSNWNGNTPRWHRLHDTSARRAVNWGTGYGRKIWRPPALHGRIPAQNAAFILDGVPIDAVDAAPGEGRGRSMWAADEVRRFSSVPMRLAHLREGRLPTKAPVFTYVIAPDAKVEIRNQLEQRFGHRFATIYADLEGLAEYLEKWPEVLT</sequence>
<organism evidence="2 3">
    <name type="scientific">Microbacterium elymi</name>
    <dbReference type="NCBI Taxonomy" id="2909587"/>
    <lineage>
        <taxon>Bacteria</taxon>
        <taxon>Bacillati</taxon>
        <taxon>Actinomycetota</taxon>
        <taxon>Actinomycetes</taxon>
        <taxon>Micrococcales</taxon>
        <taxon>Microbacteriaceae</taxon>
        <taxon>Microbacterium</taxon>
    </lineage>
</organism>